<dbReference type="InParanoid" id="I1BKL3"/>
<organism evidence="1 2">
    <name type="scientific">Rhizopus delemar (strain RA 99-880 / ATCC MYA-4621 / FGSC 9543 / NRRL 43880)</name>
    <name type="common">Mucormycosis agent</name>
    <name type="synonym">Rhizopus arrhizus var. delemar</name>
    <dbReference type="NCBI Taxonomy" id="246409"/>
    <lineage>
        <taxon>Eukaryota</taxon>
        <taxon>Fungi</taxon>
        <taxon>Fungi incertae sedis</taxon>
        <taxon>Mucoromycota</taxon>
        <taxon>Mucoromycotina</taxon>
        <taxon>Mucoromycetes</taxon>
        <taxon>Mucorales</taxon>
        <taxon>Mucorineae</taxon>
        <taxon>Rhizopodaceae</taxon>
        <taxon>Rhizopus</taxon>
    </lineage>
</organism>
<reference evidence="1 2" key="1">
    <citation type="journal article" date="2009" name="PLoS Genet.">
        <title>Genomic analysis of the basal lineage fungus Rhizopus oryzae reveals a whole-genome duplication.</title>
        <authorList>
            <person name="Ma L.-J."/>
            <person name="Ibrahim A.S."/>
            <person name="Skory C."/>
            <person name="Grabherr M.G."/>
            <person name="Burger G."/>
            <person name="Butler M."/>
            <person name="Elias M."/>
            <person name="Idnurm A."/>
            <person name="Lang B.F."/>
            <person name="Sone T."/>
            <person name="Abe A."/>
            <person name="Calvo S.E."/>
            <person name="Corrochano L.M."/>
            <person name="Engels R."/>
            <person name="Fu J."/>
            <person name="Hansberg W."/>
            <person name="Kim J.-M."/>
            <person name="Kodira C.D."/>
            <person name="Koehrsen M.J."/>
            <person name="Liu B."/>
            <person name="Miranda-Saavedra D."/>
            <person name="O'Leary S."/>
            <person name="Ortiz-Castellanos L."/>
            <person name="Poulter R."/>
            <person name="Rodriguez-Romero J."/>
            <person name="Ruiz-Herrera J."/>
            <person name="Shen Y.-Q."/>
            <person name="Zeng Q."/>
            <person name="Galagan J."/>
            <person name="Birren B.W."/>
            <person name="Cuomo C.A."/>
            <person name="Wickes B.L."/>
        </authorList>
    </citation>
    <scope>NUCLEOTIDE SEQUENCE [LARGE SCALE GENOMIC DNA]</scope>
    <source>
        <strain evidence="2">RA 99-880 / ATCC MYA-4621 / FGSC 9543 / NRRL 43880</strain>
    </source>
</reference>
<sequence length="85" mass="9716">MVTCRISDPSIVVFARKNDHNHTPGPYSDVQYMSISDTLRDKIKNFLCKGFSRNSAPWMEGLHQSPPFCRESNVIDPRHILTSSH</sequence>
<protein>
    <submittedName>
        <fullName evidence="1">Uncharacterized protein</fullName>
    </submittedName>
</protein>
<evidence type="ECO:0000313" key="1">
    <source>
        <dbReference type="EMBL" id="EIE76743.1"/>
    </source>
</evidence>
<dbReference type="VEuPathDB" id="FungiDB:RO3G_01447"/>
<dbReference type="Proteomes" id="UP000009138">
    <property type="component" value="Unassembled WGS sequence"/>
</dbReference>
<dbReference type="AlphaFoldDB" id="I1BKL3"/>
<evidence type="ECO:0000313" key="2">
    <source>
        <dbReference type="Proteomes" id="UP000009138"/>
    </source>
</evidence>
<name>I1BKL3_RHIO9</name>
<dbReference type="GeneID" id="93608419"/>
<dbReference type="OrthoDB" id="2288356at2759"/>
<dbReference type="RefSeq" id="XP_067512139.1">
    <property type="nucleotide sequence ID" value="XM_067656038.1"/>
</dbReference>
<keyword evidence="2" id="KW-1185">Reference proteome</keyword>
<gene>
    <name evidence="1" type="ORF">RO3G_01447</name>
</gene>
<dbReference type="EMBL" id="CH476732">
    <property type="protein sequence ID" value="EIE76743.1"/>
    <property type="molecule type" value="Genomic_DNA"/>
</dbReference>
<proteinExistence type="predicted"/>
<accession>I1BKL3</accession>